<name>A0AAD5YTA6_9AGAR</name>
<evidence type="ECO:0000256" key="1">
    <source>
        <dbReference type="SAM" id="MobiDB-lite"/>
    </source>
</evidence>
<dbReference type="PANTHER" id="PTHR35871:SF1">
    <property type="entry name" value="CXC1-LIKE CYSTEINE CLUSTER ASSOCIATED WITH KDZ TRANSPOSASES DOMAIN-CONTAINING PROTEIN"/>
    <property type="match status" value="1"/>
</dbReference>
<dbReference type="Proteomes" id="UP001213000">
    <property type="component" value="Unassembled WGS sequence"/>
</dbReference>
<organism evidence="2 3">
    <name type="scientific">Leucocoprinus birnbaumii</name>
    <dbReference type="NCBI Taxonomy" id="56174"/>
    <lineage>
        <taxon>Eukaryota</taxon>
        <taxon>Fungi</taxon>
        <taxon>Dikarya</taxon>
        <taxon>Basidiomycota</taxon>
        <taxon>Agaricomycotina</taxon>
        <taxon>Agaricomycetes</taxon>
        <taxon>Agaricomycetidae</taxon>
        <taxon>Agaricales</taxon>
        <taxon>Agaricineae</taxon>
        <taxon>Agaricaceae</taxon>
        <taxon>Leucocoprinus</taxon>
    </lineage>
</organism>
<gene>
    <name evidence="2" type="ORF">NP233_g9023</name>
</gene>
<feature type="compositionally biased region" description="Basic and acidic residues" evidence="1">
    <location>
        <begin position="44"/>
        <end position="59"/>
    </location>
</feature>
<feature type="region of interest" description="Disordered" evidence="1">
    <location>
        <begin position="1"/>
        <end position="69"/>
    </location>
</feature>
<dbReference type="InterPro" id="IPR036397">
    <property type="entry name" value="RNaseH_sf"/>
</dbReference>
<comment type="caution">
    <text evidence="2">The sequence shown here is derived from an EMBL/GenBank/DDBJ whole genome shotgun (WGS) entry which is preliminary data.</text>
</comment>
<feature type="compositionally biased region" description="Polar residues" evidence="1">
    <location>
        <begin position="31"/>
        <end position="43"/>
    </location>
</feature>
<protein>
    <submittedName>
        <fullName evidence="2">Uncharacterized protein</fullName>
    </submittedName>
</protein>
<feature type="region of interest" description="Disordered" evidence="1">
    <location>
        <begin position="86"/>
        <end position="135"/>
    </location>
</feature>
<evidence type="ECO:0000313" key="2">
    <source>
        <dbReference type="EMBL" id="KAJ3563302.1"/>
    </source>
</evidence>
<dbReference type="EMBL" id="JANIEX010000774">
    <property type="protein sequence ID" value="KAJ3563302.1"/>
    <property type="molecule type" value="Genomic_DNA"/>
</dbReference>
<dbReference type="AlphaFoldDB" id="A0AAD5YTA6"/>
<accession>A0AAD5YTA6</accession>
<feature type="region of interest" description="Disordered" evidence="1">
    <location>
        <begin position="155"/>
        <end position="209"/>
    </location>
</feature>
<feature type="compositionally biased region" description="Basic residues" evidence="1">
    <location>
        <begin position="19"/>
        <end position="29"/>
    </location>
</feature>
<keyword evidence="3" id="KW-1185">Reference proteome</keyword>
<dbReference type="Gene3D" id="3.30.420.10">
    <property type="entry name" value="Ribonuclease H-like superfamily/Ribonuclease H"/>
    <property type="match status" value="1"/>
</dbReference>
<proteinExistence type="predicted"/>
<reference evidence="2" key="1">
    <citation type="submission" date="2022-07" db="EMBL/GenBank/DDBJ databases">
        <title>Genome Sequence of Leucocoprinus birnbaumii.</title>
        <authorList>
            <person name="Buettner E."/>
        </authorList>
    </citation>
    <scope>NUCLEOTIDE SEQUENCE</scope>
    <source>
        <strain evidence="2">VT141</strain>
    </source>
</reference>
<feature type="compositionally biased region" description="Acidic residues" evidence="1">
    <location>
        <begin position="191"/>
        <end position="204"/>
    </location>
</feature>
<dbReference type="PANTHER" id="PTHR35871">
    <property type="entry name" value="EXPRESSED PROTEIN"/>
    <property type="match status" value="1"/>
</dbReference>
<sequence>MAVNNGDDPRDEDWVPAKLRWKQAQRKKSMLNYQPNNKSSADSSIEKKNEGPVERKKGPDVASKSTRTRCRYRELISDQVNLEYCGFQPRSQNNIEPDSLDETASESDVIDLTMSDNERGSSSEASQNPANQSSDVTVIHDSSICDLDSQADVAVESDGGSEAVLRKRKRLDSETGSSDLEGTTDLGSEFEMSEADREVEEVDLEREKGKDCEDWEDELEETVVPKGSDIRSWTELRNQIIGDLQRKYKSLSISEVNRLMILRNFATLQIKGYSRFQASFSIAVQWRSGGTNNAYFARMIRALARHYQAFEQLPPEKRGGSHAHSLFKDERVRSAARMWLTDQPLGTVTPLKFHHALCDEILPSLGFSLNKPPCLRTARRWMVKLGWFHSVVRKGVYMDGHEREDVVKYRQEVFLPKMLEFERRMAKYIPNPSGEGMIRIEPELKEGEKELGKSFSPIIFPRLPEGKQPLRKKGRGRLIHNSEFIEQVNGRLVVYNEDGSIKREARKIIYPGANGDPWWDCQQLIEQVKTQAIPTFEEAHPGCQALFMFDQSSAHASLPPDALKAFEMNKSNGGKQRRQRDTVIPQSNPDPRFRGMVQKMTTETGEPKGLKQTLEERGFKVSHLITKCSPVCPFESTNCCMARLLSQQDDFINQESMLERVIRDAGHECIFLPKFHCEMNPIEMYWGWVKFRYRQVPKPTFEDAKKAAIDAFDACPVDVIRRFINRSWRFMSAYRLGLTGKAAAWAVRKQKGHRAVSNAAMMHLDAVVDQNSGT</sequence>
<feature type="compositionally biased region" description="Polar residues" evidence="1">
    <location>
        <begin position="122"/>
        <end position="135"/>
    </location>
</feature>
<evidence type="ECO:0000313" key="3">
    <source>
        <dbReference type="Proteomes" id="UP001213000"/>
    </source>
</evidence>
<feature type="compositionally biased region" description="Acidic residues" evidence="1">
    <location>
        <begin position="98"/>
        <end position="109"/>
    </location>
</feature>
<dbReference type="GO" id="GO:0003676">
    <property type="term" value="F:nucleic acid binding"/>
    <property type="evidence" value="ECO:0007669"/>
    <property type="project" value="InterPro"/>
</dbReference>